<dbReference type="Gene3D" id="1.10.10.60">
    <property type="entry name" value="Homeodomain-like"/>
    <property type="match status" value="1"/>
</dbReference>
<gene>
    <name evidence="7" type="ORF">ACFP5Y_02905</name>
</gene>
<sequence length="215" mass="23670">MVEHRHSAASQGIQRDKTHAKATRRRGQALEATVLKAAWEILNEVGYEQLTMAGVAKRAQATKPVLYRRWPDKASLVTQAFITYGPKLNPDLTVPDTGSLRDDLVGFFDQLLVVFNALGTEKMQGLVADRLKSIPADKLFGVANDNAIMRPKIETMLTQAESRGDLKLADQTERTLNLPTVLLINEVLSRGELTAESVAAMVDEILVPVFMGSKD</sequence>
<dbReference type="PANTHER" id="PTHR30055:SF148">
    <property type="entry name" value="TETR-FAMILY TRANSCRIPTIONAL REGULATOR"/>
    <property type="match status" value="1"/>
</dbReference>
<dbReference type="PRINTS" id="PR00455">
    <property type="entry name" value="HTHTETR"/>
</dbReference>
<dbReference type="PROSITE" id="PS01081">
    <property type="entry name" value="HTH_TETR_1"/>
    <property type="match status" value="1"/>
</dbReference>
<dbReference type="InterPro" id="IPR050109">
    <property type="entry name" value="HTH-type_TetR-like_transc_reg"/>
</dbReference>
<reference evidence="8" key="1">
    <citation type="journal article" date="2019" name="Int. J. Syst. Evol. Microbiol.">
        <title>The Global Catalogue of Microorganisms (GCM) 10K type strain sequencing project: providing services to taxonomists for standard genome sequencing and annotation.</title>
        <authorList>
            <consortium name="The Broad Institute Genomics Platform"/>
            <consortium name="The Broad Institute Genome Sequencing Center for Infectious Disease"/>
            <person name="Wu L."/>
            <person name="Ma J."/>
        </authorList>
    </citation>
    <scope>NUCLEOTIDE SEQUENCE [LARGE SCALE GENOMIC DNA]</scope>
    <source>
        <strain evidence="8">CCM 8933</strain>
    </source>
</reference>
<proteinExistence type="predicted"/>
<dbReference type="Pfam" id="PF00440">
    <property type="entry name" value="TetR_N"/>
    <property type="match status" value="1"/>
</dbReference>
<dbReference type="RefSeq" id="WP_137628851.1">
    <property type="nucleotide sequence ID" value="NZ_BJDJ01000013.1"/>
</dbReference>
<dbReference type="Gene3D" id="1.10.357.10">
    <property type="entry name" value="Tetracycline Repressor, domain 2"/>
    <property type="match status" value="1"/>
</dbReference>
<dbReference type="SUPFAM" id="SSF46689">
    <property type="entry name" value="Homeodomain-like"/>
    <property type="match status" value="1"/>
</dbReference>
<protein>
    <submittedName>
        <fullName evidence="7">TetR/AcrR family transcriptional regulator</fullName>
    </submittedName>
</protein>
<evidence type="ECO:0000256" key="4">
    <source>
        <dbReference type="PROSITE-ProRule" id="PRU00335"/>
    </source>
</evidence>
<comment type="caution">
    <text evidence="7">The sequence shown here is derived from an EMBL/GenBank/DDBJ whole genome shotgun (WGS) entry which is preliminary data.</text>
</comment>
<feature type="region of interest" description="Disordered" evidence="5">
    <location>
        <begin position="1"/>
        <end position="25"/>
    </location>
</feature>
<organism evidence="7 8">
    <name type="scientific">Lactiplantibacillus daowaiensis</name>
    <dbReference type="NCBI Taxonomy" id="2559918"/>
    <lineage>
        <taxon>Bacteria</taxon>
        <taxon>Bacillati</taxon>
        <taxon>Bacillota</taxon>
        <taxon>Bacilli</taxon>
        <taxon>Lactobacillales</taxon>
        <taxon>Lactobacillaceae</taxon>
        <taxon>Lactiplantibacillus</taxon>
    </lineage>
</organism>
<dbReference type="InterPro" id="IPR011075">
    <property type="entry name" value="TetR_C"/>
</dbReference>
<keyword evidence="1" id="KW-0805">Transcription regulation</keyword>
<dbReference type="InterPro" id="IPR023772">
    <property type="entry name" value="DNA-bd_HTH_TetR-type_CS"/>
</dbReference>
<dbReference type="Pfam" id="PF16859">
    <property type="entry name" value="TetR_C_11"/>
    <property type="match status" value="1"/>
</dbReference>
<evidence type="ECO:0000256" key="5">
    <source>
        <dbReference type="SAM" id="MobiDB-lite"/>
    </source>
</evidence>
<dbReference type="InterPro" id="IPR009057">
    <property type="entry name" value="Homeodomain-like_sf"/>
</dbReference>
<name>A0ABW1RXG2_9LACO</name>
<feature type="domain" description="HTH tetR-type" evidence="6">
    <location>
        <begin position="28"/>
        <end position="88"/>
    </location>
</feature>
<feature type="DNA-binding region" description="H-T-H motif" evidence="4">
    <location>
        <begin position="51"/>
        <end position="70"/>
    </location>
</feature>
<dbReference type="Proteomes" id="UP001596282">
    <property type="component" value="Unassembled WGS sequence"/>
</dbReference>
<evidence type="ECO:0000256" key="2">
    <source>
        <dbReference type="ARBA" id="ARBA00023125"/>
    </source>
</evidence>
<keyword evidence="3" id="KW-0804">Transcription</keyword>
<dbReference type="InterPro" id="IPR001647">
    <property type="entry name" value="HTH_TetR"/>
</dbReference>
<evidence type="ECO:0000256" key="3">
    <source>
        <dbReference type="ARBA" id="ARBA00023163"/>
    </source>
</evidence>
<dbReference type="EMBL" id="JBHSSC010000007">
    <property type="protein sequence ID" value="MFC6180172.1"/>
    <property type="molecule type" value="Genomic_DNA"/>
</dbReference>
<evidence type="ECO:0000259" key="6">
    <source>
        <dbReference type="PROSITE" id="PS50977"/>
    </source>
</evidence>
<dbReference type="PANTHER" id="PTHR30055">
    <property type="entry name" value="HTH-TYPE TRANSCRIPTIONAL REGULATOR RUTR"/>
    <property type="match status" value="1"/>
</dbReference>
<accession>A0ABW1RXG2</accession>
<evidence type="ECO:0000313" key="8">
    <source>
        <dbReference type="Proteomes" id="UP001596282"/>
    </source>
</evidence>
<evidence type="ECO:0000313" key="7">
    <source>
        <dbReference type="EMBL" id="MFC6180172.1"/>
    </source>
</evidence>
<keyword evidence="2 4" id="KW-0238">DNA-binding</keyword>
<keyword evidence="8" id="KW-1185">Reference proteome</keyword>
<dbReference type="PROSITE" id="PS50977">
    <property type="entry name" value="HTH_TETR_2"/>
    <property type="match status" value="1"/>
</dbReference>
<evidence type="ECO:0000256" key="1">
    <source>
        <dbReference type="ARBA" id="ARBA00023015"/>
    </source>
</evidence>